<protein>
    <submittedName>
        <fullName evidence="1">Uncharacterized protein</fullName>
    </submittedName>
</protein>
<name>A0ACC1SKC9_9HYPO</name>
<sequence>MSQGKRPLHRGTGEGIPWTHLHDGEIQPQHRIPVKRNFFVIACVCVAEPFSSLILLPFIYFMVKGFGYEETEIGSHAGIITSAFFIVQMVSTPIWCAISDRVGRKPCLIFGLFGTAITMTLFGLSTSLAWAITTRAVCGLLNGNLAIARTMVGELAAATGIEKGRAFSLFGFCVGTGWMREYLPHP</sequence>
<evidence type="ECO:0000313" key="2">
    <source>
        <dbReference type="Proteomes" id="UP001148629"/>
    </source>
</evidence>
<proteinExistence type="predicted"/>
<gene>
    <name evidence="1" type="ORF">NM208_g4598</name>
</gene>
<accession>A0ACC1SKC9</accession>
<organism evidence="1 2">
    <name type="scientific">Fusarium decemcellulare</name>
    <dbReference type="NCBI Taxonomy" id="57161"/>
    <lineage>
        <taxon>Eukaryota</taxon>
        <taxon>Fungi</taxon>
        <taxon>Dikarya</taxon>
        <taxon>Ascomycota</taxon>
        <taxon>Pezizomycotina</taxon>
        <taxon>Sordariomycetes</taxon>
        <taxon>Hypocreomycetidae</taxon>
        <taxon>Hypocreales</taxon>
        <taxon>Nectriaceae</taxon>
        <taxon>Fusarium</taxon>
        <taxon>Fusarium decemcellulare species complex</taxon>
    </lineage>
</organism>
<reference evidence="1" key="1">
    <citation type="submission" date="2022-08" db="EMBL/GenBank/DDBJ databases">
        <title>Genome Sequence of Fusarium decemcellulare.</title>
        <authorList>
            <person name="Buettner E."/>
        </authorList>
    </citation>
    <scope>NUCLEOTIDE SEQUENCE</scope>
    <source>
        <strain evidence="1">Babe19</strain>
    </source>
</reference>
<dbReference type="Proteomes" id="UP001148629">
    <property type="component" value="Unassembled WGS sequence"/>
</dbReference>
<keyword evidence="2" id="KW-1185">Reference proteome</keyword>
<dbReference type="EMBL" id="JANRMS010000350">
    <property type="protein sequence ID" value="KAJ3541483.1"/>
    <property type="molecule type" value="Genomic_DNA"/>
</dbReference>
<evidence type="ECO:0000313" key="1">
    <source>
        <dbReference type="EMBL" id="KAJ3541483.1"/>
    </source>
</evidence>
<comment type="caution">
    <text evidence="1">The sequence shown here is derived from an EMBL/GenBank/DDBJ whole genome shotgun (WGS) entry which is preliminary data.</text>
</comment>